<proteinExistence type="predicted"/>
<dbReference type="OrthoDB" id="2502792at2759"/>
<name>A0A4Y7QH74_9AGAM</name>
<feature type="region of interest" description="Disordered" evidence="1">
    <location>
        <begin position="225"/>
        <end position="263"/>
    </location>
</feature>
<feature type="region of interest" description="Disordered" evidence="1">
    <location>
        <begin position="140"/>
        <end position="168"/>
    </location>
</feature>
<evidence type="ECO:0000256" key="2">
    <source>
        <dbReference type="SAM" id="Phobius"/>
    </source>
</evidence>
<evidence type="ECO:0000256" key="1">
    <source>
        <dbReference type="SAM" id="MobiDB-lite"/>
    </source>
</evidence>
<feature type="transmembrane region" description="Helical" evidence="2">
    <location>
        <begin position="29"/>
        <end position="52"/>
    </location>
</feature>
<keyword evidence="2" id="KW-0472">Membrane</keyword>
<keyword evidence="4" id="KW-1185">Reference proteome</keyword>
<accession>A0A4Y7QH74</accession>
<evidence type="ECO:0000313" key="3">
    <source>
        <dbReference type="EMBL" id="TDL26189.1"/>
    </source>
</evidence>
<protein>
    <submittedName>
        <fullName evidence="3">Uncharacterized protein</fullName>
    </submittedName>
</protein>
<dbReference type="EMBL" id="ML170162">
    <property type="protein sequence ID" value="TDL26189.1"/>
    <property type="molecule type" value="Genomic_DNA"/>
</dbReference>
<gene>
    <name evidence="3" type="ORF">BD410DRAFT_784253</name>
</gene>
<dbReference type="AlphaFoldDB" id="A0A4Y7QH74"/>
<keyword evidence="2" id="KW-1133">Transmembrane helix</keyword>
<feature type="compositionally biased region" description="Basic and acidic residues" evidence="1">
    <location>
        <begin position="254"/>
        <end position="263"/>
    </location>
</feature>
<dbReference type="VEuPathDB" id="FungiDB:BD410DRAFT_784253"/>
<sequence length="263" mass="28816">MMDNIPLAELPEFFDPLLDYLSRNLPSSLYETIVTVLSQSYAFLVSGFTLVTSLSSWKPWEWEAYTVLPPLIALLGAYYTLLTVYRTTGWMVRIGFWALKWGLIVSLIAAAFGWIVGNDASAVGGQEGVVNAIRGAFQGRGTGSRRTGGTSGGGSRRGSSGRPRPWDSFAAHRNWQYNENDPQPGNNDATPNAAQQVMHQIARAAGVPNVDLIAAARNVLDYLVKSDDDRAGDTSRANGRAAPRRKQPKRKAKTAAERRTRSR</sequence>
<feature type="transmembrane region" description="Helical" evidence="2">
    <location>
        <begin position="64"/>
        <end position="85"/>
    </location>
</feature>
<feature type="compositionally biased region" description="Basic residues" evidence="1">
    <location>
        <begin position="242"/>
        <end position="253"/>
    </location>
</feature>
<feature type="transmembrane region" description="Helical" evidence="2">
    <location>
        <begin position="97"/>
        <end position="116"/>
    </location>
</feature>
<organism evidence="3 4">
    <name type="scientific">Rickenella mellea</name>
    <dbReference type="NCBI Taxonomy" id="50990"/>
    <lineage>
        <taxon>Eukaryota</taxon>
        <taxon>Fungi</taxon>
        <taxon>Dikarya</taxon>
        <taxon>Basidiomycota</taxon>
        <taxon>Agaricomycotina</taxon>
        <taxon>Agaricomycetes</taxon>
        <taxon>Hymenochaetales</taxon>
        <taxon>Rickenellaceae</taxon>
        <taxon>Rickenella</taxon>
    </lineage>
</organism>
<evidence type="ECO:0000313" key="4">
    <source>
        <dbReference type="Proteomes" id="UP000294933"/>
    </source>
</evidence>
<keyword evidence="2" id="KW-0812">Transmembrane</keyword>
<dbReference type="Proteomes" id="UP000294933">
    <property type="component" value="Unassembled WGS sequence"/>
</dbReference>
<reference evidence="3 4" key="1">
    <citation type="submission" date="2018-06" db="EMBL/GenBank/DDBJ databases">
        <title>A transcriptomic atlas of mushroom development highlights an independent origin of complex multicellularity.</title>
        <authorList>
            <consortium name="DOE Joint Genome Institute"/>
            <person name="Krizsan K."/>
            <person name="Almasi E."/>
            <person name="Merenyi Z."/>
            <person name="Sahu N."/>
            <person name="Viragh M."/>
            <person name="Koszo T."/>
            <person name="Mondo S."/>
            <person name="Kiss B."/>
            <person name="Balint B."/>
            <person name="Kues U."/>
            <person name="Barry K."/>
            <person name="Hegedus J.C."/>
            <person name="Henrissat B."/>
            <person name="Johnson J."/>
            <person name="Lipzen A."/>
            <person name="Ohm R."/>
            <person name="Nagy I."/>
            <person name="Pangilinan J."/>
            <person name="Yan J."/>
            <person name="Xiong Y."/>
            <person name="Grigoriev I.V."/>
            <person name="Hibbett D.S."/>
            <person name="Nagy L.G."/>
        </authorList>
    </citation>
    <scope>NUCLEOTIDE SEQUENCE [LARGE SCALE GENOMIC DNA]</scope>
    <source>
        <strain evidence="3 4">SZMC22713</strain>
    </source>
</reference>